<feature type="coiled-coil region" evidence="1">
    <location>
        <begin position="1"/>
        <end position="28"/>
    </location>
</feature>
<dbReference type="Proteomes" id="UP000183403">
    <property type="component" value="Unassembled WGS sequence"/>
</dbReference>
<organism evidence="2 3">
    <name type="scientific">Marine Group III euryarchaeote CG-Epi6</name>
    <dbReference type="NCBI Taxonomy" id="1889000"/>
    <lineage>
        <taxon>Archaea</taxon>
        <taxon>Methanobacteriati</taxon>
        <taxon>Thermoplasmatota</taxon>
        <taxon>Thermoplasmata</taxon>
        <taxon>Candidatus Thermoprofundales</taxon>
    </lineage>
</organism>
<evidence type="ECO:0000313" key="3">
    <source>
        <dbReference type="Proteomes" id="UP000183403"/>
    </source>
</evidence>
<keyword evidence="1" id="KW-0175">Coiled coil</keyword>
<sequence>MKSVEDKIIEVLDELEKWEGRKEKVKERFERGDADKTEIERINEQITHYKSLLGDMKKKMNANDISRTIARGSN</sequence>
<gene>
    <name evidence="2" type="ORF">BEU03_01245</name>
</gene>
<proteinExistence type="predicted"/>
<comment type="caution">
    <text evidence="2">The sequence shown here is derived from an EMBL/GenBank/DDBJ whole genome shotgun (WGS) entry which is preliminary data.</text>
</comment>
<dbReference type="EMBL" id="MIYV01000024">
    <property type="protein sequence ID" value="OIR10190.1"/>
    <property type="molecule type" value="Genomic_DNA"/>
</dbReference>
<dbReference type="AlphaFoldDB" id="A0A1J5TDL1"/>
<evidence type="ECO:0000256" key="1">
    <source>
        <dbReference type="SAM" id="Coils"/>
    </source>
</evidence>
<accession>A0A1J5TDL1</accession>
<name>A0A1J5TDL1_9ARCH</name>
<protein>
    <submittedName>
        <fullName evidence="2">Uncharacterized protein</fullName>
    </submittedName>
</protein>
<reference evidence="2 3" key="1">
    <citation type="submission" date="2016-08" db="EMBL/GenBank/DDBJ databases">
        <title>New Insights into Marine Group III Euryarchaeota, from dark to light.</title>
        <authorList>
            <person name="Haro-Moreno J.M."/>
            <person name="Rodriguez-Valera F."/>
            <person name="Lopez-Garcia P."/>
            <person name="Moreira D."/>
            <person name="Martin-Cuadrado A.B."/>
        </authorList>
    </citation>
    <scope>NUCLEOTIDE SEQUENCE [LARGE SCALE GENOMIC DNA]</scope>
    <source>
        <strain evidence="2">CG-Epi6</strain>
    </source>
</reference>
<evidence type="ECO:0000313" key="2">
    <source>
        <dbReference type="EMBL" id="OIR10190.1"/>
    </source>
</evidence>